<feature type="compositionally biased region" description="Basic and acidic residues" evidence="7">
    <location>
        <begin position="28"/>
        <end position="91"/>
    </location>
</feature>
<comment type="function">
    <text evidence="6">Positively regulates a late step in synaptic vesicle exocytosis.</text>
</comment>
<dbReference type="EMBL" id="JXLN01017241">
    <property type="protein sequence ID" value="KPM11456.1"/>
    <property type="molecule type" value="Genomic_DNA"/>
</dbReference>
<evidence type="ECO:0000313" key="8">
    <source>
        <dbReference type="EMBL" id="KPM11456.1"/>
    </source>
</evidence>
<evidence type="ECO:0000256" key="3">
    <source>
        <dbReference type="ARBA" id="ARBA00022483"/>
    </source>
</evidence>
<keyword evidence="4" id="KW-0532">Neurotransmitter transport</keyword>
<comment type="similarity">
    <text evidence="1">Belongs to the complexin/synaphin family.</text>
</comment>
<reference evidence="8 9" key="1">
    <citation type="journal article" date="2015" name="Parasit. Vectors">
        <title>Draft genome of the scabies mite.</title>
        <authorList>
            <person name="Rider S.D.Jr."/>
            <person name="Morgan M.S."/>
            <person name="Arlian L.G."/>
        </authorList>
    </citation>
    <scope>NUCLEOTIDE SEQUENCE [LARGE SCALE GENOMIC DNA]</scope>
    <source>
        <strain evidence="8">Arlian Lab</strain>
    </source>
</reference>
<evidence type="ECO:0000256" key="7">
    <source>
        <dbReference type="SAM" id="MobiDB-lite"/>
    </source>
</evidence>
<dbReference type="FunFam" id="1.20.5.580:FF:000002">
    <property type="entry name" value="Complexin, isoform AB"/>
    <property type="match status" value="1"/>
</dbReference>
<dbReference type="PANTHER" id="PTHR16705">
    <property type="entry name" value="COMPLEXIN"/>
    <property type="match status" value="1"/>
</dbReference>
<dbReference type="Gene3D" id="1.20.5.580">
    <property type="entry name" value="Single Helix bin"/>
    <property type="match status" value="1"/>
</dbReference>
<organism evidence="8 9">
    <name type="scientific">Sarcoptes scabiei</name>
    <name type="common">Itch mite</name>
    <name type="synonym">Acarus scabiei</name>
    <dbReference type="NCBI Taxonomy" id="52283"/>
    <lineage>
        <taxon>Eukaryota</taxon>
        <taxon>Metazoa</taxon>
        <taxon>Ecdysozoa</taxon>
        <taxon>Arthropoda</taxon>
        <taxon>Chelicerata</taxon>
        <taxon>Arachnida</taxon>
        <taxon>Acari</taxon>
        <taxon>Acariformes</taxon>
        <taxon>Sarcoptiformes</taxon>
        <taxon>Astigmata</taxon>
        <taxon>Psoroptidia</taxon>
        <taxon>Sarcoptoidea</taxon>
        <taxon>Sarcoptidae</taxon>
        <taxon>Sarcoptinae</taxon>
        <taxon>Sarcoptes</taxon>
    </lineage>
</organism>
<evidence type="ECO:0000256" key="4">
    <source>
        <dbReference type="ARBA" id="ARBA00022775"/>
    </source>
</evidence>
<keyword evidence="3" id="KW-0268">Exocytosis</keyword>
<keyword evidence="2" id="KW-0813">Transport</keyword>
<dbReference type="GO" id="GO:0046928">
    <property type="term" value="P:regulation of neurotransmitter secretion"/>
    <property type="evidence" value="ECO:0007669"/>
    <property type="project" value="TreeGrafter"/>
</dbReference>
<proteinExistence type="inferred from homology"/>
<dbReference type="GO" id="GO:0019905">
    <property type="term" value="F:syntaxin binding"/>
    <property type="evidence" value="ECO:0007669"/>
    <property type="project" value="InterPro"/>
</dbReference>
<feature type="region of interest" description="Disordered" evidence="7">
    <location>
        <begin position="17"/>
        <end position="121"/>
    </location>
</feature>
<keyword evidence="5" id="KW-0175">Coiled coil</keyword>
<dbReference type="SUPFAM" id="SSF58038">
    <property type="entry name" value="SNARE fusion complex"/>
    <property type="match status" value="1"/>
</dbReference>
<evidence type="ECO:0000256" key="1">
    <source>
        <dbReference type="ARBA" id="ARBA00005396"/>
    </source>
</evidence>
<dbReference type="VEuPathDB" id="VectorBase:SSCA005150"/>
<evidence type="ECO:0000256" key="6">
    <source>
        <dbReference type="ARBA" id="ARBA00037297"/>
    </source>
</evidence>
<sequence length="162" mass="18543">MAAFIAKQMMGNQLNAVKEIGGGDGPTPEEKEKMEQLERERLEALREAEERRQEKHRKLEEERENMRQGIRDKYGIKKREEKEAELKKKQEAQMGGAAGGASGLNRQRKTPEEIAAEQAEANQDEFTSSVSFFSSKTLLIFCPLFNLIHSSFFLTFLFKLLC</sequence>
<dbReference type="CDD" id="cd22808">
    <property type="entry name" value="Complexin_NTD_CPLX_I_II"/>
    <property type="match status" value="1"/>
</dbReference>
<dbReference type="GO" id="GO:0031201">
    <property type="term" value="C:SNARE complex"/>
    <property type="evidence" value="ECO:0007669"/>
    <property type="project" value="TreeGrafter"/>
</dbReference>
<evidence type="ECO:0000256" key="5">
    <source>
        <dbReference type="ARBA" id="ARBA00023054"/>
    </source>
</evidence>
<dbReference type="GO" id="GO:0016079">
    <property type="term" value="P:synaptic vesicle exocytosis"/>
    <property type="evidence" value="ECO:0007669"/>
    <property type="project" value="TreeGrafter"/>
</dbReference>
<dbReference type="Pfam" id="PF05835">
    <property type="entry name" value="Synaphin"/>
    <property type="match status" value="1"/>
</dbReference>
<comment type="caution">
    <text evidence="8">The sequence shown here is derived from an EMBL/GenBank/DDBJ whole genome shotgun (WGS) entry which is preliminary data.</text>
</comment>
<name>A0A132AKD7_SARSC</name>
<dbReference type="Proteomes" id="UP000616769">
    <property type="component" value="Unassembled WGS sequence"/>
</dbReference>
<dbReference type="PANTHER" id="PTHR16705:SF4">
    <property type="entry name" value="COMPLEXIN"/>
    <property type="match status" value="1"/>
</dbReference>
<dbReference type="AlphaFoldDB" id="A0A132AKD7"/>
<protein>
    <submittedName>
        <fullName evidence="8">Complexin-like protein</fullName>
    </submittedName>
</protein>
<accession>A0A132AKD7</accession>
<evidence type="ECO:0000256" key="2">
    <source>
        <dbReference type="ARBA" id="ARBA00022448"/>
    </source>
</evidence>
<gene>
    <name evidence="8" type="ORF">QR98_0100260</name>
</gene>
<dbReference type="InterPro" id="IPR008849">
    <property type="entry name" value="Synaphin"/>
</dbReference>
<evidence type="ECO:0000313" key="9">
    <source>
        <dbReference type="Proteomes" id="UP000616769"/>
    </source>
</evidence>
<dbReference type="GO" id="GO:0043195">
    <property type="term" value="C:terminal bouton"/>
    <property type="evidence" value="ECO:0007669"/>
    <property type="project" value="TreeGrafter"/>
</dbReference>